<evidence type="ECO:0000256" key="7">
    <source>
        <dbReference type="ARBA" id="ARBA00023136"/>
    </source>
</evidence>
<keyword evidence="4" id="KW-0732">Signal</keyword>
<evidence type="ECO:0000256" key="9">
    <source>
        <dbReference type="ARBA" id="ARBA00023180"/>
    </source>
</evidence>
<dbReference type="CDD" id="cd06222">
    <property type="entry name" value="RNase_H_like"/>
    <property type="match status" value="1"/>
</dbReference>
<dbReference type="SUPFAM" id="SSF52058">
    <property type="entry name" value="L domain-like"/>
    <property type="match status" value="1"/>
</dbReference>
<dbReference type="Pfam" id="PF13456">
    <property type="entry name" value="RVT_3"/>
    <property type="match status" value="1"/>
</dbReference>
<keyword evidence="2" id="KW-0433">Leucine-rich repeat</keyword>
<proteinExistence type="predicted"/>
<dbReference type="FunFam" id="3.80.10.10:FF:000129">
    <property type="entry name" value="Leucine-rich repeat receptor-like kinase"/>
    <property type="match status" value="1"/>
</dbReference>
<sequence>MLLASWRGNDPCDKWLGVHCDTSGAVTGINLCRLGLNGTLDPAIGNLSSLQALLISDNNVTCVVPASIASLSPPSVCSTSRTTPSPAPCRASPKAWCSGLRATPSFKCRLQAARRLSLSPAPPNSSLLSHCLSGSTSLALRQAMTECWDLPSETNFQNTDLDWLLMILDRHSEEINANLLMVLWRVWNVRNGVLQAGENISIGDSVEFLKRYMAALLQIRQQEPVPDDKGKKSLFRQKLCSMPRAVTTDKRWVPPDKNVLKINVDGAFMESSGAAAVGVVIRDNTGSPLLTAWRILFYCRDAEEAEITACLEGIKLAARWDDREFILETDWREW</sequence>
<dbReference type="EMBL" id="RWGY01000004">
    <property type="protein sequence ID" value="TVU45579.1"/>
    <property type="molecule type" value="Genomic_DNA"/>
</dbReference>
<dbReference type="AlphaFoldDB" id="A0A5J9WB61"/>
<dbReference type="InterPro" id="IPR044730">
    <property type="entry name" value="RNase_H-like_dom_plant"/>
</dbReference>
<evidence type="ECO:0000256" key="4">
    <source>
        <dbReference type="ARBA" id="ARBA00022729"/>
    </source>
</evidence>
<evidence type="ECO:0000256" key="6">
    <source>
        <dbReference type="ARBA" id="ARBA00022989"/>
    </source>
</evidence>
<gene>
    <name evidence="11" type="ORF">EJB05_05069</name>
</gene>
<evidence type="ECO:0000256" key="1">
    <source>
        <dbReference type="ARBA" id="ARBA00004167"/>
    </source>
</evidence>
<keyword evidence="5" id="KW-0677">Repeat</keyword>
<feature type="non-terminal residue" evidence="11">
    <location>
        <position position="1"/>
    </location>
</feature>
<dbReference type="GO" id="GO:0016020">
    <property type="term" value="C:membrane"/>
    <property type="evidence" value="ECO:0007669"/>
    <property type="project" value="UniProtKB-SubCell"/>
</dbReference>
<dbReference type="InterPro" id="IPR032675">
    <property type="entry name" value="LRR_dom_sf"/>
</dbReference>
<dbReference type="GO" id="GO:0003676">
    <property type="term" value="F:nucleic acid binding"/>
    <property type="evidence" value="ECO:0007669"/>
    <property type="project" value="InterPro"/>
</dbReference>
<dbReference type="SUPFAM" id="SSF53098">
    <property type="entry name" value="Ribonuclease H-like"/>
    <property type="match status" value="1"/>
</dbReference>
<keyword evidence="9" id="KW-0325">Glycoprotein</keyword>
<organism evidence="11 12">
    <name type="scientific">Eragrostis curvula</name>
    <name type="common">weeping love grass</name>
    <dbReference type="NCBI Taxonomy" id="38414"/>
    <lineage>
        <taxon>Eukaryota</taxon>
        <taxon>Viridiplantae</taxon>
        <taxon>Streptophyta</taxon>
        <taxon>Embryophyta</taxon>
        <taxon>Tracheophyta</taxon>
        <taxon>Spermatophyta</taxon>
        <taxon>Magnoliopsida</taxon>
        <taxon>Liliopsida</taxon>
        <taxon>Poales</taxon>
        <taxon>Poaceae</taxon>
        <taxon>PACMAD clade</taxon>
        <taxon>Chloridoideae</taxon>
        <taxon>Eragrostideae</taxon>
        <taxon>Eragrostidinae</taxon>
        <taxon>Eragrostis</taxon>
    </lineage>
</organism>
<evidence type="ECO:0000256" key="2">
    <source>
        <dbReference type="ARBA" id="ARBA00022614"/>
    </source>
</evidence>
<name>A0A5J9WB61_9POAL</name>
<reference evidence="11 12" key="1">
    <citation type="journal article" date="2019" name="Sci. Rep.">
        <title>A high-quality genome of Eragrostis curvula grass provides insights into Poaceae evolution and supports new strategies to enhance forage quality.</title>
        <authorList>
            <person name="Carballo J."/>
            <person name="Santos B.A.C.M."/>
            <person name="Zappacosta D."/>
            <person name="Garbus I."/>
            <person name="Selva J.P."/>
            <person name="Gallo C.A."/>
            <person name="Diaz A."/>
            <person name="Albertini E."/>
            <person name="Caccamo M."/>
            <person name="Echenique V."/>
        </authorList>
    </citation>
    <scope>NUCLEOTIDE SEQUENCE [LARGE SCALE GENOMIC DNA]</scope>
    <source>
        <strain evidence="12">cv. Victoria</strain>
        <tissue evidence="11">Leaf</tissue>
    </source>
</reference>
<protein>
    <recommendedName>
        <fullName evidence="10">RNase H type-1 domain-containing protein</fullName>
    </recommendedName>
</protein>
<keyword evidence="3" id="KW-0812">Transmembrane</keyword>
<feature type="domain" description="RNase H type-1" evidence="10">
    <location>
        <begin position="263"/>
        <end position="330"/>
    </location>
</feature>
<keyword evidence="8" id="KW-0675">Receptor</keyword>
<dbReference type="InterPro" id="IPR052422">
    <property type="entry name" value="Auxin_Ser/Thr_Kinase"/>
</dbReference>
<evidence type="ECO:0000259" key="10">
    <source>
        <dbReference type="Pfam" id="PF13456"/>
    </source>
</evidence>
<dbReference type="PANTHER" id="PTHR47986:SF32">
    <property type="entry name" value="LEUCINE-RICH REPEAT-CONTAINING N-TERMINAL PLANT-TYPE DOMAIN-CONTAINING PROTEIN"/>
    <property type="match status" value="1"/>
</dbReference>
<keyword evidence="6" id="KW-1133">Transmembrane helix</keyword>
<accession>A0A5J9WB61</accession>
<evidence type="ECO:0000256" key="3">
    <source>
        <dbReference type="ARBA" id="ARBA00022692"/>
    </source>
</evidence>
<dbReference type="GO" id="GO:0004523">
    <property type="term" value="F:RNA-DNA hybrid ribonuclease activity"/>
    <property type="evidence" value="ECO:0007669"/>
    <property type="project" value="InterPro"/>
</dbReference>
<dbReference type="Proteomes" id="UP000324897">
    <property type="component" value="Chromosome 5"/>
</dbReference>
<dbReference type="InterPro" id="IPR012337">
    <property type="entry name" value="RNaseH-like_sf"/>
</dbReference>
<dbReference type="PANTHER" id="PTHR47986">
    <property type="entry name" value="OSJNBA0070M12.3 PROTEIN"/>
    <property type="match status" value="1"/>
</dbReference>
<keyword evidence="12" id="KW-1185">Reference proteome</keyword>
<dbReference type="Gramene" id="TVU45579">
    <property type="protein sequence ID" value="TVU45579"/>
    <property type="gene ID" value="EJB05_05069"/>
</dbReference>
<dbReference type="Gene3D" id="3.30.420.10">
    <property type="entry name" value="Ribonuclease H-like superfamily/Ribonuclease H"/>
    <property type="match status" value="1"/>
</dbReference>
<evidence type="ECO:0000256" key="8">
    <source>
        <dbReference type="ARBA" id="ARBA00023170"/>
    </source>
</evidence>
<evidence type="ECO:0000313" key="12">
    <source>
        <dbReference type="Proteomes" id="UP000324897"/>
    </source>
</evidence>
<comment type="caution">
    <text evidence="11">The sequence shown here is derived from an EMBL/GenBank/DDBJ whole genome shotgun (WGS) entry which is preliminary data.</text>
</comment>
<keyword evidence="7" id="KW-0472">Membrane</keyword>
<dbReference type="InterPro" id="IPR002156">
    <property type="entry name" value="RNaseH_domain"/>
</dbReference>
<dbReference type="Gene3D" id="3.80.10.10">
    <property type="entry name" value="Ribonuclease Inhibitor"/>
    <property type="match status" value="1"/>
</dbReference>
<evidence type="ECO:0000256" key="5">
    <source>
        <dbReference type="ARBA" id="ARBA00022737"/>
    </source>
</evidence>
<dbReference type="OrthoDB" id="690769at2759"/>
<evidence type="ECO:0000313" key="11">
    <source>
        <dbReference type="EMBL" id="TVU45579.1"/>
    </source>
</evidence>
<dbReference type="InterPro" id="IPR036397">
    <property type="entry name" value="RNaseH_sf"/>
</dbReference>
<comment type="subcellular location">
    <subcellularLocation>
        <location evidence="1">Membrane</location>
        <topology evidence="1">Single-pass membrane protein</topology>
    </subcellularLocation>
</comment>